<dbReference type="Pfam" id="PF08442">
    <property type="entry name" value="ATP-grasp_2"/>
    <property type="match status" value="1"/>
</dbReference>
<dbReference type="PANTHER" id="PTHR11815">
    <property type="entry name" value="SUCCINYL-COA SYNTHETASE BETA CHAIN"/>
    <property type="match status" value="1"/>
</dbReference>
<dbReference type="SUPFAM" id="SSF56059">
    <property type="entry name" value="Glutathione synthetase ATP-binding domain-like"/>
    <property type="match status" value="1"/>
</dbReference>
<keyword evidence="6" id="KW-0067">ATP-binding</keyword>
<evidence type="ECO:0000313" key="8">
    <source>
        <dbReference type="EMBL" id="QHQ34196.1"/>
    </source>
</evidence>
<evidence type="ECO:0000313" key="9">
    <source>
        <dbReference type="Proteomes" id="UP000464495"/>
    </source>
</evidence>
<evidence type="ECO:0000256" key="1">
    <source>
        <dbReference type="ARBA" id="ARBA00022532"/>
    </source>
</evidence>
<dbReference type="GO" id="GO:0046872">
    <property type="term" value="F:metal ion binding"/>
    <property type="evidence" value="ECO:0007669"/>
    <property type="project" value="UniProtKB-KW"/>
</dbReference>
<gene>
    <name evidence="8" type="ORF">GO499_02825</name>
</gene>
<dbReference type="GO" id="GO:0042709">
    <property type="term" value="C:succinate-CoA ligase complex"/>
    <property type="evidence" value="ECO:0007669"/>
    <property type="project" value="TreeGrafter"/>
</dbReference>
<organism evidence="8 9">
    <name type="scientific">Algicella marina</name>
    <dbReference type="NCBI Taxonomy" id="2683284"/>
    <lineage>
        <taxon>Bacteria</taxon>
        <taxon>Pseudomonadati</taxon>
        <taxon>Pseudomonadota</taxon>
        <taxon>Alphaproteobacteria</taxon>
        <taxon>Rhodobacterales</taxon>
        <taxon>Paracoccaceae</taxon>
        <taxon>Algicella</taxon>
    </lineage>
</organism>
<dbReference type="Gene3D" id="3.30.470.20">
    <property type="entry name" value="ATP-grasp fold, B domain"/>
    <property type="match status" value="1"/>
</dbReference>
<dbReference type="GO" id="GO:0006099">
    <property type="term" value="P:tricarboxylic acid cycle"/>
    <property type="evidence" value="ECO:0007669"/>
    <property type="project" value="UniProtKB-KW"/>
</dbReference>
<dbReference type="SUPFAM" id="SSF52210">
    <property type="entry name" value="Succinyl-CoA synthetase domains"/>
    <property type="match status" value="1"/>
</dbReference>
<proteinExistence type="predicted"/>
<keyword evidence="5" id="KW-0460">Magnesium</keyword>
<accession>A0A6P1SYB1</accession>
<protein>
    <submittedName>
        <fullName evidence="8">Succinyl-CoA synthetase subunit beta</fullName>
    </submittedName>
</protein>
<dbReference type="EMBL" id="CP046620">
    <property type="protein sequence ID" value="QHQ34196.1"/>
    <property type="molecule type" value="Genomic_DNA"/>
</dbReference>
<dbReference type="InterPro" id="IPR013650">
    <property type="entry name" value="ATP-grasp_succ-CoA_synth-type"/>
</dbReference>
<dbReference type="Gene3D" id="3.40.50.261">
    <property type="entry name" value="Succinyl-CoA synthetase domains"/>
    <property type="match status" value="1"/>
</dbReference>
<dbReference type="Proteomes" id="UP000464495">
    <property type="component" value="Chromosome"/>
</dbReference>
<keyword evidence="9" id="KW-1185">Reference proteome</keyword>
<keyword evidence="3" id="KW-0479">Metal-binding</keyword>
<dbReference type="GO" id="GO:0005829">
    <property type="term" value="C:cytosol"/>
    <property type="evidence" value="ECO:0007669"/>
    <property type="project" value="TreeGrafter"/>
</dbReference>
<keyword evidence="2" id="KW-0436">Ligase</keyword>
<evidence type="ECO:0000256" key="2">
    <source>
        <dbReference type="ARBA" id="ARBA00022598"/>
    </source>
</evidence>
<evidence type="ECO:0000259" key="7">
    <source>
        <dbReference type="PROSITE" id="PS50975"/>
    </source>
</evidence>
<name>A0A6P1SYB1_9RHOB</name>
<dbReference type="FunFam" id="3.30.1490.20:FF:000002">
    <property type="entry name" value="Succinate--CoA ligase [ADP-forming] subunit beta"/>
    <property type="match status" value="1"/>
</dbReference>
<dbReference type="InterPro" id="IPR013815">
    <property type="entry name" value="ATP_grasp_subdomain_1"/>
</dbReference>
<sequence>MNLSEHRSKELLAQYGIPIPAGRFAETAQEAEARCREIDAKKYVVKAQIAAGGRGLAGGIRFAATPSAVRAEADAMIGKPLVTEQTGPVGQIVKGVYVEAAVDASQSYYVALLLDPETARPVLLASLEGGVEFEKSAANNPGIVRRLLLGGTSVKEITSFLSDLGLPDAEGAAGLIVKMEEAFVANDMLLAEINPLVAAPGGWLAVDAKVSLDGNAMFRHPELEALVEDQNLSPAEKVAQENEINLVKLDGNIGVVVNGAGLGLVTNDMLTKAGGVPANFMDIRTTATSFHISRGVQLLLEDPNVTIILVNVHGGGMTVCDTVAEGIAFAYSKAQRSVPIVARFAGQSADWAHKILSDRMLPVEKAANMTNAIERAVAKATGEAKR</sequence>
<keyword evidence="4 6" id="KW-0547">Nucleotide-binding</keyword>
<evidence type="ECO:0000256" key="5">
    <source>
        <dbReference type="ARBA" id="ARBA00022842"/>
    </source>
</evidence>
<dbReference type="InterPro" id="IPR005811">
    <property type="entry name" value="SUCC_ACL_C"/>
</dbReference>
<dbReference type="Pfam" id="PF00549">
    <property type="entry name" value="Ligase_CoA"/>
    <property type="match status" value="1"/>
</dbReference>
<evidence type="ECO:0000256" key="3">
    <source>
        <dbReference type="ARBA" id="ARBA00022723"/>
    </source>
</evidence>
<keyword evidence="1" id="KW-0816">Tricarboxylic acid cycle</keyword>
<dbReference type="KEGG" id="amaq:GO499_02825"/>
<dbReference type="InterPro" id="IPR016102">
    <property type="entry name" value="Succinyl-CoA_synth-like"/>
</dbReference>
<dbReference type="RefSeq" id="WP_161860767.1">
    <property type="nucleotide sequence ID" value="NZ_CP046620.1"/>
</dbReference>
<feature type="domain" description="ATP-grasp" evidence="7">
    <location>
        <begin position="9"/>
        <end position="223"/>
    </location>
</feature>
<evidence type="ECO:0000256" key="6">
    <source>
        <dbReference type="PROSITE-ProRule" id="PRU00409"/>
    </source>
</evidence>
<dbReference type="InterPro" id="IPR011761">
    <property type="entry name" value="ATP-grasp"/>
</dbReference>
<dbReference type="InterPro" id="IPR005809">
    <property type="entry name" value="Succ_CoA_ligase-like_bsu"/>
</dbReference>
<dbReference type="AlphaFoldDB" id="A0A6P1SYB1"/>
<evidence type="ECO:0000256" key="4">
    <source>
        <dbReference type="ARBA" id="ARBA00022741"/>
    </source>
</evidence>
<reference evidence="8 9" key="1">
    <citation type="submission" date="2019-12" db="EMBL/GenBank/DDBJ databases">
        <title>Complete genome sequence of Algicella marina strain 9Alg 56(T) isolated from the red alga Tichocarpus crinitus.</title>
        <authorList>
            <person name="Kim S.-G."/>
            <person name="Nedashkovskaya O.I."/>
        </authorList>
    </citation>
    <scope>NUCLEOTIDE SEQUENCE [LARGE SCALE GENOMIC DNA]</scope>
    <source>
        <strain evidence="8 9">9Alg 56</strain>
    </source>
</reference>
<dbReference type="PROSITE" id="PS50975">
    <property type="entry name" value="ATP_GRASP"/>
    <property type="match status" value="1"/>
</dbReference>
<dbReference type="PANTHER" id="PTHR11815:SF10">
    <property type="entry name" value="SUCCINATE--COA LIGASE [GDP-FORMING] SUBUNIT BETA, MITOCHONDRIAL"/>
    <property type="match status" value="1"/>
</dbReference>
<dbReference type="GO" id="GO:0006104">
    <property type="term" value="P:succinyl-CoA metabolic process"/>
    <property type="evidence" value="ECO:0007669"/>
    <property type="project" value="TreeGrafter"/>
</dbReference>
<dbReference type="PIRSF" id="PIRSF001554">
    <property type="entry name" value="SucCS_beta"/>
    <property type="match status" value="1"/>
</dbReference>
<dbReference type="GO" id="GO:0004775">
    <property type="term" value="F:succinate-CoA ligase (ADP-forming) activity"/>
    <property type="evidence" value="ECO:0007669"/>
    <property type="project" value="TreeGrafter"/>
</dbReference>
<dbReference type="Gene3D" id="3.30.1490.20">
    <property type="entry name" value="ATP-grasp fold, A domain"/>
    <property type="match status" value="1"/>
</dbReference>
<dbReference type="GO" id="GO:0005524">
    <property type="term" value="F:ATP binding"/>
    <property type="evidence" value="ECO:0007669"/>
    <property type="project" value="UniProtKB-UniRule"/>
</dbReference>